<comment type="caution">
    <text evidence="10">The sequence shown here is derived from an EMBL/GenBank/DDBJ whole genome shotgun (WGS) entry which is preliminary data.</text>
</comment>
<evidence type="ECO:0000256" key="8">
    <source>
        <dbReference type="SAM" id="Phobius"/>
    </source>
</evidence>
<dbReference type="InterPro" id="IPR051599">
    <property type="entry name" value="Cell_Envelope_Assoc"/>
</dbReference>
<evidence type="ECO:0000256" key="3">
    <source>
        <dbReference type="ARBA" id="ARBA00022519"/>
    </source>
</evidence>
<evidence type="ECO:0000256" key="6">
    <source>
        <dbReference type="ARBA" id="ARBA00023136"/>
    </source>
</evidence>
<dbReference type="PANTHER" id="PTHR30336:SF0">
    <property type="entry name" value="PROTEIN SANA"/>
    <property type="match status" value="1"/>
</dbReference>
<comment type="subcellular location">
    <subcellularLocation>
        <location evidence="1">Cell inner membrane</location>
        <topology evidence="1">Single-pass membrane protein</topology>
    </subcellularLocation>
</comment>
<keyword evidence="6 8" id="KW-0472">Membrane</keyword>
<dbReference type="CDD" id="cd06259">
    <property type="entry name" value="YdcF-like"/>
    <property type="match status" value="1"/>
</dbReference>
<evidence type="ECO:0000313" key="11">
    <source>
        <dbReference type="Proteomes" id="UP000003345"/>
    </source>
</evidence>
<accession>I2NJ77</accession>
<sequence length="234" mass="27405">MFNLFLNNTIKVHLALLQRAFWAALKWGFWLLIALSFLLIVIDIATSYWVRDRIYTDVNKLPHYQTAVVLGTAKYYTTGAPNLYYKYRIETARDLIKQGKVQQLLVSGDNKTPYYNEPRVMANDLRRQGVQAVQIQQDFAGYRTLDSIIRADKVFRLPPFVVVSQRFHCERAMFIAKTRNIDAVCFVAQYPEGHFKVRIREFFARAGMVLDYLLDRQPERLEEVPQKLTKNSEK</sequence>
<dbReference type="OrthoDB" id="9782395at2"/>
<protein>
    <submittedName>
        <fullName evidence="10">Protein SanA</fullName>
    </submittedName>
</protein>
<evidence type="ECO:0000256" key="1">
    <source>
        <dbReference type="ARBA" id="ARBA00004377"/>
    </source>
</evidence>
<evidence type="ECO:0000256" key="2">
    <source>
        <dbReference type="ARBA" id="ARBA00022475"/>
    </source>
</evidence>
<organism evidence="10 11">
    <name type="scientific">Haemophilus paraphrohaemolyticus HK411</name>
    <dbReference type="NCBI Taxonomy" id="1095743"/>
    <lineage>
        <taxon>Bacteria</taxon>
        <taxon>Pseudomonadati</taxon>
        <taxon>Pseudomonadota</taxon>
        <taxon>Gammaproteobacteria</taxon>
        <taxon>Pasteurellales</taxon>
        <taxon>Pasteurellaceae</taxon>
        <taxon>Haemophilus</taxon>
    </lineage>
</organism>
<dbReference type="AlphaFoldDB" id="I2NJ77"/>
<dbReference type="RefSeq" id="WP_005708781.1">
    <property type="nucleotide sequence ID" value="NZ_AJMU01000049.1"/>
</dbReference>
<evidence type="ECO:0000256" key="7">
    <source>
        <dbReference type="ARBA" id="ARBA00037355"/>
    </source>
</evidence>
<feature type="transmembrane region" description="Helical" evidence="8">
    <location>
        <begin position="27"/>
        <end position="50"/>
    </location>
</feature>
<evidence type="ECO:0000313" key="10">
    <source>
        <dbReference type="EMBL" id="EIG25888.1"/>
    </source>
</evidence>
<dbReference type="eggNOG" id="COG2949">
    <property type="taxonomic scope" value="Bacteria"/>
</dbReference>
<feature type="domain" description="DUF218" evidence="9">
    <location>
        <begin position="66"/>
        <end position="188"/>
    </location>
</feature>
<dbReference type="PANTHER" id="PTHR30336">
    <property type="entry name" value="INNER MEMBRANE PROTEIN, PROBABLE PERMEASE"/>
    <property type="match status" value="1"/>
</dbReference>
<dbReference type="Proteomes" id="UP000003345">
    <property type="component" value="Unassembled WGS sequence"/>
</dbReference>
<reference evidence="10 11" key="1">
    <citation type="submission" date="2012-04" db="EMBL/GenBank/DDBJ databases">
        <authorList>
            <person name="Harkins D.M."/>
            <person name="Madupu R."/>
            <person name="Durkin A.S."/>
            <person name="Torralba M."/>
            <person name="Methe B."/>
            <person name="Sutton G.G."/>
            <person name="Nelson K.E."/>
        </authorList>
    </citation>
    <scope>NUCLEOTIDE SEQUENCE [LARGE SCALE GENOMIC DNA]</scope>
    <source>
        <strain evidence="10 11">HK411</strain>
    </source>
</reference>
<dbReference type="GO" id="GO:0005886">
    <property type="term" value="C:plasma membrane"/>
    <property type="evidence" value="ECO:0007669"/>
    <property type="project" value="UniProtKB-SubCell"/>
</dbReference>
<dbReference type="InterPro" id="IPR003848">
    <property type="entry name" value="DUF218"/>
</dbReference>
<name>I2NJ77_9PAST</name>
<evidence type="ECO:0000259" key="9">
    <source>
        <dbReference type="Pfam" id="PF02698"/>
    </source>
</evidence>
<comment type="function">
    <text evidence="7">Participates in the barrier function of the cell envelope.</text>
</comment>
<keyword evidence="5 8" id="KW-1133">Transmembrane helix</keyword>
<keyword evidence="4 8" id="KW-0812">Transmembrane</keyword>
<proteinExistence type="predicted"/>
<evidence type="ECO:0000256" key="5">
    <source>
        <dbReference type="ARBA" id="ARBA00022989"/>
    </source>
</evidence>
<dbReference type="EMBL" id="AJMU01000049">
    <property type="protein sequence ID" value="EIG25888.1"/>
    <property type="molecule type" value="Genomic_DNA"/>
</dbReference>
<evidence type="ECO:0000256" key="4">
    <source>
        <dbReference type="ARBA" id="ARBA00022692"/>
    </source>
</evidence>
<dbReference type="Pfam" id="PF02698">
    <property type="entry name" value="DUF218"/>
    <property type="match status" value="1"/>
</dbReference>
<gene>
    <name evidence="10" type="primary">sanA</name>
    <name evidence="10" type="ORF">HMPREF1054_0079</name>
</gene>
<keyword evidence="3" id="KW-0997">Cell inner membrane</keyword>
<keyword evidence="2" id="KW-1003">Cell membrane</keyword>
<dbReference type="PATRIC" id="fig|1095743.3.peg.927"/>